<accession>A0ABU3XPT3</accession>
<gene>
    <name evidence="2" type="ORF">R0G64_10985</name>
</gene>
<keyword evidence="1" id="KW-0812">Transmembrane</keyword>
<proteinExistence type="predicted"/>
<keyword evidence="3" id="KW-1185">Reference proteome</keyword>
<evidence type="ECO:0000256" key="1">
    <source>
        <dbReference type="SAM" id="Phobius"/>
    </source>
</evidence>
<feature type="non-terminal residue" evidence="2">
    <location>
        <position position="134"/>
    </location>
</feature>
<feature type="transmembrane region" description="Helical" evidence="1">
    <location>
        <begin position="77"/>
        <end position="96"/>
    </location>
</feature>
<reference evidence="2 3" key="1">
    <citation type="submission" date="2023-10" db="EMBL/GenBank/DDBJ databases">
        <title>Pseudomonas otitidis isolated from a paediatric patient with cystic fibrosis in Chile.</title>
        <authorList>
            <person name="Amsteins-Romero L."/>
            <person name="Opazo-Capurro A."/>
            <person name="Matus-Kohler M."/>
            <person name="Gonzalez-Rocha G."/>
        </authorList>
    </citation>
    <scope>NUCLEOTIDE SEQUENCE [LARGE SCALE GENOMIC DNA]</scope>
    <source>
        <strain evidence="2 3">P-714</strain>
    </source>
</reference>
<comment type="caution">
    <text evidence="2">The sequence shown here is derived from an EMBL/GenBank/DDBJ whole genome shotgun (WGS) entry which is preliminary data.</text>
</comment>
<dbReference type="Proteomes" id="UP001273935">
    <property type="component" value="Unassembled WGS sequence"/>
</dbReference>
<sequence>MTDSANPTVTDLQRLWLTEAIRLREEHAGPLEDSEANRRANAGGGDLAQRIQARALFLAQRDGQLGALVHWLQGARLAAWALVLLALASGATLAAAALGDGQRPVNVFWALGGLLGLHLLTLLGWSLGLLAGGH</sequence>
<evidence type="ECO:0000313" key="3">
    <source>
        <dbReference type="Proteomes" id="UP001273935"/>
    </source>
</evidence>
<evidence type="ECO:0000313" key="2">
    <source>
        <dbReference type="EMBL" id="MDV3439951.1"/>
    </source>
</evidence>
<keyword evidence="1" id="KW-0472">Membrane</keyword>
<protein>
    <submittedName>
        <fullName evidence="2">DUF2868 domain-containing protein</fullName>
    </submittedName>
</protein>
<keyword evidence="1" id="KW-1133">Transmembrane helix</keyword>
<dbReference type="EMBL" id="JAWJUL010000033">
    <property type="protein sequence ID" value="MDV3439951.1"/>
    <property type="molecule type" value="Genomic_DNA"/>
</dbReference>
<organism evidence="2 3">
    <name type="scientific">Metapseudomonas otitidis</name>
    <dbReference type="NCBI Taxonomy" id="319939"/>
    <lineage>
        <taxon>Bacteria</taxon>
        <taxon>Pseudomonadati</taxon>
        <taxon>Pseudomonadota</taxon>
        <taxon>Gammaproteobacteria</taxon>
        <taxon>Pseudomonadales</taxon>
        <taxon>Pseudomonadaceae</taxon>
        <taxon>Metapseudomonas</taxon>
    </lineage>
</organism>
<feature type="transmembrane region" description="Helical" evidence="1">
    <location>
        <begin position="108"/>
        <end position="131"/>
    </location>
</feature>
<name>A0ABU3XPT3_9GAMM</name>